<evidence type="ECO:0000313" key="1">
    <source>
        <dbReference type="EMBL" id="AFL54540.1"/>
    </source>
</evidence>
<proteinExistence type="predicted"/>
<dbReference type="HOGENOM" id="CLU_3048032_0_0_5"/>
<gene>
    <name evidence="1" type="ORF">USDA257_c60370</name>
</gene>
<evidence type="ECO:0000313" key="2">
    <source>
        <dbReference type="Proteomes" id="UP000006180"/>
    </source>
</evidence>
<dbReference type="PATRIC" id="fig|1185652.3.peg.6266"/>
<name>I3XF84_SINF2</name>
<dbReference type="Proteomes" id="UP000006180">
    <property type="component" value="Chromosome"/>
</dbReference>
<dbReference type="AlphaFoldDB" id="I3XF84"/>
<dbReference type="KEGG" id="sfd:USDA257_c60370"/>
<protein>
    <submittedName>
        <fullName evidence="1">Uncharacterized protein</fullName>
    </submittedName>
</protein>
<sequence>MSQLDLFGFSGGGQSLSAEPAPLLFKAWVAASLHGLCKKTSKIFQMVKMPPAPC</sequence>
<dbReference type="EMBL" id="CP003563">
    <property type="protein sequence ID" value="AFL54540.1"/>
    <property type="molecule type" value="Genomic_DNA"/>
</dbReference>
<accession>I3XF84</accession>
<reference evidence="1 2" key="1">
    <citation type="journal article" date="2012" name="J. Bacteriol.">
        <title>Complete genome sequence of the broad-host-range strain Sinorhizobium fredii USDA257.</title>
        <authorList>
            <person name="Schuldes J."/>
            <person name="Rodriguez Orbegoso M."/>
            <person name="Schmeisser C."/>
            <person name="Krishnan H.B."/>
            <person name="Daniel R."/>
            <person name="Streit W.R."/>
        </authorList>
    </citation>
    <scope>NUCLEOTIDE SEQUENCE [LARGE SCALE GENOMIC DNA]</scope>
    <source>
        <strain evidence="1 2">USDA 257</strain>
    </source>
</reference>
<organism evidence="1 2">
    <name type="scientific">Sinorhizobium fredii (strain USDA 257)</name>
    <dbReference type="NCBI Taxonomy" id="1185652"/>
    <lineage>
        <taxon>Bacteria</taxon>
        <taxon>Pseudomonadati</taxon>
        <taxon>Pseudomonadota</taxon>
        <taxon>Alphaproteobacteria</taxon>
        <taxon>Hyphomicrobiales</taxon>
        <taxon>Rhizobiaceae</taxon>
        <taxon>Sinorhizobium/Ensifer group</taxon>
        <taxon>Sinorhizobium</taxon>
    </lineage>
</organism>